<dbReference type="OrthoDB" id="529367at2759"/>
<evidence type="ECO:0008006" key="10">
    <source>
        <dbReference type="Google" id="ProtNLM"/>
    </source>
</evidence>
<evidence type="ECO:0000256" key="4">
    <source>
        <dbReference type="ARBA" id="ARBA00022989"/>
    </source>
</evidence>
<feature type="transmembrane region" description="Helical" evidence="7">
    <location>
        <begin position="60"/>
        <end position="83"/>
    </location>
</feature>
<comment type="similarity">
    <text evidence="2">Belongs to the ADIPOR family.</text>
</comment>
<keyword evidence="3 7" id="KW-0812">Transmembrane</keyword>
<sequence length="196" mass="21877">STDGVSSCHIVWNWKPSAARLGNKLDFVGIVLLMWSAGVASIHFAFMCQPLLRIIHWTSASIGCHVATMSISAVSCIAFTVYPPFTSPSFRTYRAVIYSSLGLSGIIFITHGFYLWDYAIQSKRLSFELMLLMAMLNLTGAVLYATRFPECRYPYYFDFLGASHQIFHLLVLAAALVHYRALGNAFLIGRQELTAC</sequence>
<dbReference type="GO" id="GO:0046872">
    <property type="term" value="F:metal ion binding"/>
    <property type="evidence" value="ECO:0007669"/>
    <property type="project" value="UniProtKB-KW"/>
</dbReference>
<proteinExistence type="inferred from homology"/>
<evidence type="ECO:0000256" key="1">
    <source>
        <dbReference type="ARBA" id="ARBA00004141"/>
    </source>
</evidence>
<name>A0A3M6XDA5_HORWE</name>
<dbReference type="GO" id="GO:0006882">
    <property type="term" value="P:intracellular zinc ion homeostasis"/>
    <property type="evidence" value="ECO:0007669"/>
    <property type="project" value="TreeGrafter"/>
</dbReference>
<evidence type="ECO:0000256" key="3">
    <source>
        <dbReference type="ARBA" id="ARBA00022692"/>
    </source>
</evidence>
<dbReference type="GO" id="GO:0038023">
    <property type="term" value="F:signaling receptor activity"/>
    <property type="evidence" value="ECO:0007669"/>
    <property type="project" value="TreeGrafter"/>
</dbReference>
<feature type="transmembrane region" description="Helical" evidence="7">
    <location>
        <begin position="95"/>
        <end position="115"/>
    </location>
</feature>
<feature type="binding site" evidence="6">
    <location>
        <position position="164"/>
    </location>
    <ligand>
        <name>Zn(2+)</name>
        <dbReference type="ChEBI" id="CHEBI:29105"/>
    </ligand>
</feature>
<feature type="transmembrane region" description="Helical" evidence="7">
    <location>
        <begin position="165"/>
        <end position="182"/>
    </location>
</feature>
<keyword evidence="6" id="KW-0862">Zinc</keyword>
<comment type="caution">
    <text evidence="8">The sequence shown here is derived from an EMBL/GenBank/DDBJ whole genome shotgun (WGS) entry which is preliminary data.</text>
</comment>
<accession>A0A3M6XDA5</accession>
<keyword evidence="4 7" id="KW-1133">Transmembrane helix</keyword>
<keyword evidence="5 7" id="KW-0472">Membrane</keyword>
<feature type="binding site" evidence="6">
    <location>
        <position position="168"/>
    </location>
    <ligand>
        <name>Zn(2+)</name>
        <dbReference type="ChEBI" id="CHEBI:29105"/>
    </ligand>
</feature>
<comment type="subcellular location">
    <subcellularLocation>
        <location evidence="1">Membrane</location>
        <topology evidence="1">Multi-pass membrane protein</topology>
    </subcellularLocation>
</comment>
<protein>
    <recommendedName>
        <fullName evidence="10">MPR-typeG-protein-coupled receptor</fullName>
    </recommendedName>
</protein>
<evidence type="ECO:0000256" key="5">
    <source>
        <dbReference type="ARBA" id="ARBA00023136"/>
    </source>
</evidence>
<dbReference type="AlphaFoldDB" id="A0A3M6XDA5"/>
<feature type="transmembrane region" description="Helical" evidence="7">
    <location>
        <begin position="27"/>
        <end position="48"/>
    </location>
</feature>
<gene>
    <name evidence="8" type="ORF">D0869_01345</name>
</gene>
<reference evidence="8 9" key="1">
    <citation type="journal article" date="2018" name="BMC Genomics">
        <title>Genomic evidence for intraspecific hybridization in a clonal and extremely halotolerant yeast.</title>
        <authorList>
            <person name="Gostincar C."/>
            <person name="Stajich J.E."/>
            <person name="Zupancic J."/>
            <person name="Zalar P."/>
            <person name="Gunde-Cimerman N."/>
        </authorList>
    </citation>
    <scope>NUCLEOTIDE SEQUENCE [LARGE SCALE GENOMIC DNA]</scope>
    <source>
        <strain evidence="8 9">EXF-6656</strain>
    </source>
</reference>
<feature type="binding site" evidence="6">
    <location>
        <position position="9"/>
    </location>
    <ligand>
        <name>Zn(2+)</name>
        <dbReference type="ChEBI" id="CHEBI:29105"/>
    </ligand>
</feature>
<dbReference type="GO" id="GO:0016020">
    <property type="term" value="C:membrane"/>
    <property type="evidence" value="ECO:0007669"/>
    <property type="project" value="UniProtKB-SubCell"/>
</dbReference>
<dbReference type="InterPro" id="IPR004254">
    <property type="entry name" value="AdipoR/HlyIII-related"/>
</dbReference>
<dbReference type="PANTHER" id="PTHR20855:SF52">
    <property type="entry name" value="ADIPONECTIN RECEPTOR PROTEIN"/>
    <property type="match status" value="1"/>
</dbReference>
<evidence type="ECO:0000256" key="2">
    <source>
        <dbReference type="ARBA" id="ARBA00007018"/>
    </source>
</evidence>
<dbReference type="PANTHER" id="PTHR20855">
    <property type="entry name" value="ADIPOR/PROGESTIN RECEPTOR-RELATED"/>
    <property type="match status" value="1"/>
</dbReference>
<dbReference type="EMBL" id="QWIJ01000053">
    <property type="protein sequence ID" value="RMX88814.1"/>
    <property type="molecule type" value="Genomic_DNA"/>
</dbReference>
<feature type="non-terminal residue" evidence="8">
    <location>
        <position position="1"/>
    </location>
</feature>
<keyword evidence="6" id="KW-0479">Metal-binding</keyword>
<evidence type="ECO:0000313" key="8">
    <source>
        <dbReference type="EMBL" id="RMX88814.1"/>
    </source>
</evidence>
<dbReference type="Pfam" id="PF03006">
    <property type="entry name" value="HlyIII"/>
    <property type="match status" value="1"/>
</dbReference>
<evidence type="ECO:0000256" key="6">
    <source>
        <dbReference type="PIRSR" id="PIRSR604254-1"/>
    </source>
</evidence>
<dbReference type="Proteomes" id="UP000281245">
    <property type="component" value="Unassembled WGS sequence"/>
</dbReference>
<organism evidence="8 9">
    <name type="scientific">Hortaea werneckii</name>
    <name type="common">Black yeast</name>
    <name type="synonym">Cladosporium werneckii</name>
    <dbReference type="NCBI Taxonomy" id="91943"/>
    <lineage>
        <taxon>Eukaryota</taxon>
        <taxon>Fungi</taxon>
        <taxon>Dikarya</taxon>
        <taxon>Ascomycota</taxon>
        <taxon>Pezizomycotina</taxon>
        <taxon>Dothideomycetes</taxon>
        <taxon>Dothideomycetidae</taxon>
        <taxon>Mycosphaerellales</taxon>
        <taxon>Teratosphaeriaceae</taxon>
        <taxon>Hortaea</taxon>
    </lineage>
</organism>
<evidence type="ECO:0000256" key="7">
    <source>
        <dbReference type="SAM" id="Phobius"/>
    </source>
</evidence>
<evidence type="ECO:0000313" key="9">
    <source>
        <dbReference type="Proteomes" id="UP000281245"/>
    </source>
</evidence>
<feature type="transmembrane region" description="Helical" evidence="7">
    <location>
        <begin position="127"/>
        <end position="145"/>
    </location>
</feature>